<feature type="non-terminal residue" evidence="1">
    <location>
        <position position="386"/>
    </location>
</feature>
<dbReference type="STRING" id="4846.A0A367KH82"/>
<evidence type="ECO:0000313" key="1">
    <source>
        <dbReference type="EMBL" id="RCI01583.1"/>
    </source>
</evidence>
<dbReference type="Proteomes" id="UP000253551">
    <property type="component" value="Unassembled WGS sequence"/>
</dbReference>
<name>A0A367KH82_RHIST</name>
<dbReference type="AlphaFoldDB" id="A0A367KH82"/>
<comment type="caution">
    <text evidence="1">The sequence shown here is derived from an EMBL/GenBank/DDBJ whole genome shotgun (WGS) entry which is preliminary data.</text>
</comment>
<gene>
    <name evidence="1" type="ORF">CU098_000158</name>
</gene>
<dbReference type="SUPFAM" id="SSF48371">
    <property type="entry name" value="ARM repeat"/>
    <property type="match status" value="1"/>
</dbReference>
<accession>A0A367KH82</accession>
<keyword evidence="2" id="KW-1185">Reference proteome</keyword>
<dbReference type="EMBL" id="PJQM01001728">
    <property type="protein sequence ID" value="RCI01583.1"/>
    <property type="molecule type" value="Genomic_DNA"/>
</dbReference>
<organism evidence="1 2">
    <name type="scientific">Rhizopus stolonifer</name>
    <name type="common">Rhizopus nigricans</name>
    <dbReference type="NCBI Taxonomy" id="4846"/>
    <lineage>
        <taxon>Eukaryota</taxon>
        <taxon>Fungi</taxon>
        <taxon>Fungi incertae sedis</taxon>
        <taxon>Mucoromycota</taxon>
        <taxon>Mucoromycotina</taxon>
        <taxon>Mucoromycetes</taxon>
        <taxon>Mucorales</taxon>
        <taxon>Mucorineae</taxon>
        <taxon>Rhizopodaceae</taxon>
        <taxon>Rhizopus</taxon>
    </lineage>
</organism>
<proteinExistence type="predicted"/>
<protein>
    <recommendedName>
        <fullName evidence="3">Armadillo repeat-containing domain-containing protein</fullName>
    </recommendedName>
</protein>
<sequence>MGFNKERSLNNAEIACFLTGVAAILMGYSVYSHLKSVQDANNQTKKPPSKSETKIEDSINLKSLAYLMQSPNANIQSSAAKIVLERAMSASQLCSIITACGEDQPMDIRSKSLSSLQLLTRKEGNKAALLEAGALNVLVDALKCTDSDMKEVTQRYVAVAICDLIQGSDINKYKIIGMGILESIKRILTSKEIRNNELKYWTLMILYQISLSDPLPHILVENGFVSLLAKMARLTYGNTNMPKFCMQSLVRITANVDVAEAKIILIELLEYDILELISICLRGDDVELIYWAAGLMHEFVIKDVAADKFRQIRGIHTILSGLLSAEEMYVSRVILRTIKFMAYGQDKFLQEMVRSGMVKKIMHCLSLNDDDIRQWAVLCIHVVAGQ</sequence>
<dbReference type="SMART" id="SM00185">
    <property type="entry name" value="ARM"/>
    <property type="match status" value="3"/>
</dbReference>
<reference evidence="1 2" key="1">
    <citation type="journal article" date="2018" name="G3 (Bethesda)">
        <title>Phylogenetic and Phylogenomic Definition of Rhizopus Species.</title>
        <authorList>
            <person name="Gryganskyi A.P."/>
            <person name="Golan J."/>
            <person name="Dolatabadi S."/>
            <person name="Mondo S."/>
            <person name="Robb S."/>
            <person name="Idnurm A."/>
            <person name="Muszewska A."/>
            <person name="Steczkiewicz K."/>
            <person name="Masonjones S."/>
            <person name="Liao H.L."/>
            <person name="Gajdeczka M.T."/>
            <person name="Anike F."/>
            <person name="Vuek A."/>
            <person name="Anishchenko I.M."/>
            <person name="Voigt K."/>
            <person name="de Hoog G.S."/>
            <person name="Smith M.E."/>
            <person name="Heitman J."/>
            <person name="Vilgalys R."/>
            <person name="Stajich J.E."/>
        </authorList>
    </citation>
    <scope>NUCLEOTIDE SEQUENCE [LARGE SCALE GENOMIC DNA]</scope>
    <source>
        <strain evidence="1 2">LSU 92-RS-03</strain>
    </source>
</reference>
<dbReference type="InterPro" id="IPR000225">
    <property type="entry name" value="Armadillo"/>
</dbReference>
<dbReference type="InterPro" id="IPR016024">
    <property type="entry name" value="ARM-type_fold"/>
</dbReference>
<dbReference type="Gene3D" id="1.25.10.10">
    <property type="entry name" value="Leucine-rich Repeat Variant"/>
    <property type="match status" value="1"/>
</dbReference>
<dbReference type="OrthoDB" id="2967263at2759"/>
<dbReference type="InterPro" id="IPR011989">
    <property type="entry name" value="ARM-like"/>
</dbReference>
<evidence type="ECO:0000313" key="2">
    <source>
        <dbReference type="Proteomes" id="UP000253551"/>
    </source>
</evidence>
<evidence type="ECO:0008006" key="3">
    <source>
        <dbReference type="Google" id="ProtNLM"/>
    </source>
</evidence>